<evidence type="ECO:0000259" key="2">
    <source>
        <dbReference type="PROSITE" id="PS50943"/>
    </source>
</evidence>
<dbReference type="EMBL" id="FNPI01000021">
    <property type="protein sequence ID" value="SDZ61240.1"/>
    <property type="molecule type" value="Genomic_DNA"/>
</dbReference>
<dbReference type="GO" id="GO:0003677">
    <property type="term" value="F:DNA binding"/>
    <property type="evidence" value="ECO:0007669"/>
    <property type="project" value="UniProtKB-KW"/>
</dbReference>
<dbReference type="PANTHER" id="PTHR46797:SF1">
    <property type="entry name" value="METHYLPHOSPHONATE SYNTHASE"/>
    <property type="match status" value="1"/>
</dbReference>
<dbReference type="CDD" id="cd00093">
    <property type="entry name" value="HTH_XRE"/>
    <property type="match status" value="1"/>
</dbReference>
<dbReference type="STRING" id="1503961.SAMN05421736_12118"/>
<proteinExistence type="predicted"/>
<dbReference type="AlphaFoldDB" id="A0A1H3UFL9"/>
<dbReference type="PANTHER" id="PTHR46797">
    <property type="entry name" value="HTH-TYPE TRANSCRIPTIONAL REGULATOR"/>
    <property type="match status" value="1"/>
</dbReference>
<dbReference type="PROSITE" id="PS50943">
    <property type="entry name" value="HTH_CROC1"/>
    <property type="match status" value="1"/>
</dbReference>
<gene>
    <name evidence="3" type="ORF">SAMN05421736_12118</name>
</gene>
<evidence type="ECO:0000313" key="4">
    <source>
        <dbReference type="Proteomes" id="UP000198935"/>
    </source>
</evidence>
<dbReference type="Gene3D" id="1.10.260.40">
    <property type="entry name" value="lambda repressor-like DNA-binding domains"/>
    <property type="match status" value="1"/>
</dbReference>
<dbReference type="GO" id="GO:0003700">
    <property type="term" value="F:DNA-binding transcription factor activity"/>
    <property type="evidence" value="ECO:0007669"/>
    <property type="project" value="TreeGrafter"/>
</dbReference>
<dbReference type="Proteomes" id="UP000198935">
    <property type="component" value="Unassembled WGS sequence"/>
</dbReference>
<dbReference type="Pfam" id="PF01381">
    <property type="entry name" value="HTH_3"/>
    <property type="match status" value="1"/>
</dbReference>
<dbReference type="InterPro" id="IPR010982">
    <property type="entry name" value="Lambda_DNA-bd_dom_sf"/>
</dbReference>
<feature type="domain" description="HTH cro/C1-type" evidence="2">
    <location>
        <begin position="15"/>
        <end position="69"/>
    </location>
</feature>
<dbReference type="InterPro" id="IPR001387">
    <property type="entry name" value="Cro/C1-type_HTH"/>
</dbReference>
<reference evidence="4" key="1">
    <citation type="submission" date="2016-10" db="EMBL/GenBank/DDBJ databases">
        <authorList>
            <person name="Varghese N."/>
            <person name="Submissions S."/>
        </authorList>
    </citation>
    <scope>NUCLEOTIDE SEQUENCE [LARGE SCALE GENOMIC DNA]</scope>
    <source>
        <strain evidence="4">SP</strain>
    </source>
</reference>
<dbReference type="GO" id="GO:0005829">
    <property type="term" value="C:cytosol"/>
    <property type="evidence" value="ECO:0007669"/>
    <property type="project" value="TreeGrafter"/>
</dbReference>
<keyword evidence="4" id="KW-1185">Reference proteome</keyword>
<dbReference type="SUPFAM" id="SSF47413">
    <property type="entry name" value="lambda repressor-like DNA-binding domains"/>
    <property type="match status" value="1"/>
</dbReference>
<dbReference type="SMART" id="SM00530">
    <property type="entry name" value="HTH_XRE"/>
    <property type="match status" value="1"/>
</dbReference>
<dbReference type="InterPro" id="IPR050807">
    <property type="entry name" value="TransReg_Diox_bact_type"/>
</dbReference>
<evidence type="ECO:0000313" key="3">
    <source>
        <dbReference type="EMBL" id="SDZ61240.1"/>
    </source>
</evidence>
<keyword evidence="1" id="KW-0238">DNA-binding</keyword>
<evidence type="ECO:0000256" key="1">
    <source>
        <dbReference type="ARBA" id="ARBA00023125"/>
    </source>
</evidence>
<sequence>MNTKPVLNFSLGKIIRLRRVSKGMKQETLAELADIDVSYISEIETGKRNPTYNVLYHLARALDTYPSEISKEVELDVYDKLEKHS</sequence>
<name>A0A1H3UFL9_9BACI</name>
<organism evidence="3 4">
    <name type="scientific">Evansella caseinilytica</name>
    <dbReference type="NCBI Taxonomy" id="1503961"/>
    <lineage>
        <taxon>Bacteria</taxon>
        <taxon>Bacillati</taxon>
        <taxon>Bacillota</taxon>
        <taxon>Bacilli</taxon>
        <taxon>Bacillales</taxon>
        <taxon>Bacillaceae</taxon>
        <taxon>Evansella</taxon>
    </lineage>
</organism>
<protein>
    <submittedName>
        <fullName evidence="3">Helix-turn-helix</fullName>
    </submittedName>
</protein>
<accession>A0A1H3UFL9</accession>